<keyword evidence="1" id="KW-0472">Membrane</keyword>
<dbReference type="InterPro" id="IPR056926">
    <property type="entry name" value="FLQE3_permease"/>
</dbReference>
<dbReference type="EMBL" id="JARPTC010000001">
    <property type="protein sequence ID" value="MDO7785721.1"/>
    <property type="molecule type" value="Genomic_DNA"/>
</dbReference>
<keyword evidence="1" id="KW-1133">Transmembrane helix</keyword>
<reference evidence="2" key="2">
    <citation type="submission" date="2023-03" db="EMBL/GenBank/DDBJ databases">
        <authorList>
            <person name="Zhang Z."/>
        </authorList>
    </citation>
    <scope>NUCLEOTIDE SEQUENCE</scope>
    <source>
        <strain evidence="2">DSA</strain>
    </source>
</reference>
<proteinExistence type="predicted"/>
<evidence type="ECO:0000313" key="3">
    <source>
        <dbReference type="Proteomes" id="UP001172911"/>
    </source>
</evidence>
<evidence type="ECO:0000313" key="2">
    <source>
        <dbReference type="EMBL" id="MDO7785721.1"/>
    </source>
</evidence>
<feature type="transmembrane region" description="Helical" evidence="1">
    <location>
        <begin position="201"/>
        <end position="223"/>
    </location>
</feature>
<organism evidence="2 3">
    <name type="scientific">Desulforamulus aquiferis</name>
    <dbReference type="NCBI Taxonomy" id="1397668"/>
    <lineage>
        <taxon>Bacteria</taxon>
        <taxon>Bacillati</taxon>
        <taxon>Bacillota</taxon>
        <taxon>Clostridia</taxon>
        <taxon>Eubacteriales</taxon>
        <taxon>Peptococcaceae</taxon>
        <taxon>Desulforamulus</taxon>
    </lineage>
</organism>
<keyword evidence="3" id="KW-1185">Reference proteome</keyword>
<dbReference type="RefSeq" id="WP_304540305.1">
    <property type="nucleotide sequence ID" value="NZ_JARPTC010000001.1"/>
</dbReference>
<feature type="transmembrane region" description="Helical" evidence="1">
    <location>
        <begin position="45"/>
        <end position="69"/>
    </location>
</feature>
<reference evidence="2" key="1">
    <citation type="journal article" date="2023" name="J. Hazard. Mater.">
        <title>Anaerobic biodegradation of pyrene and benzo[a]pyrene by a new sulfate-reducing Desulforamulus aquiferis strain DSA.</title>
        <authorList>
            <person name="Zhang Z."/>
            <person name="Sun J."/>
            <person name="Gong X."/>
            <person name="Wang C."/>
            <person name="Wang H."/>
        </authorList>
    </citation>
    <scope>NUCLEOTIDE SEQUENCE</scope>
    <source>
        <strain evidence="2">DSA</strain>
    </source>
</reference>
<feature type="transmembrane region" description="Helical" evidence="1">
    <location>
        <begin position="20"/>
        <end position="38"/>
    </location>
</feature>
<evidence type="ECO:0000256" key="1">
    <source>
        <dbReference type="SAM" id="Phobius"/>
    </source>
</evidence>
<keyword evidence="1" id="KW-0812">Transmembrane</keyword>
<comment type="caution">
    <text evidence="2">The sequence shown here is derived from an EMBL/GenBank/DDBJ whole genome shotgun (WGS) entry which is preliminary data.</text>
</comment>
<sequence length="235" mass="26432">MNPLASMLRMDFQLQWRYGFYYAAMVITLVWIALLNFIPEPFIEMAIIVAIFTDLAIVGFYFIAGQVIFEKTEKTLYALVVTPIEFKHYLTSKLASLSFLALIISVVVLLFTYGWHLNMALFILGVISMSLVSLLVGAIAIAPFRSISTFILPSQFYLMILGLPLLEYFGLLKSPLFYLLPTQGAVVFLIASFGSVETRELIFALLNQVLWIVILIWISGIMFERFIVAGNGGAK</sequence>
<accession>A0AAW7Z9G8</accession>
<dbReference type="AlphaFoldDB" id="A0AAW7Z9G8"/>
<protein>
    <recommendedName>
        <fullName evidence="4">ABC-2 type transporter domain-containing protein</fullName>
    </recommendedName>
</protein>
<name>A0AAW7Z9G8_9FIRM</name>
<feature type="transmembrane region" description="Helical" evidence="1">
    <location>
        <begin position="176"/>
        <end position="195"/>
    </location>
</feature>
<dbReference type="Pfam" id="PF24686">
    <property type="entry name" value="FLQE3_permease"/>
    <property type="match status" value="1"/>
</dbReference>
<feature type="transmembrane region" description="Helical" evidence="1">
    <location>
        <begin position="120"/>
        <end position="144"/>
    </location>
</feature>
<feature type="transmembrane region" description="Helical" evidence="1">
    <location>
        <begin position="89"/>
        <end position="113"/>
    </location>
</feature>
<evidence type="ECO:0008006" key="4">
    <source>
        <dbReference type="Google" id="ProtNLM"/>
    </source>
</evidence>
<gene>
    <name evidence="2" type="ORF">P6N53_00550</name>
</gene>
<dbReference type="Proteomes" id="UP001172911">
    <property type="component" value="Unassembled WGS sequence"/>
</dbReference>
<feature type="transmembrane region" description="Helical" evidence="1">
    <location>
        <begin position="150"/>
        <end position="169"/>
    </location>
</feature>